<evidence type="ECO:0000256" key="2">
    <source>
        <dbReference type="ARBA" id="ARBA00022692"/>
    </source>
</evidence>
<dbReference type="KEGG" id="sluc:116049469"/>
<dbReference type="GO" id="GO:0005637">
    <property type="term" value="C:nuclear inner membrane"/>
    <property type="evidence" value="ECO:0007669"/>
    <property type="project" value="UniProtKB-SubCell"/>
</dbReference>
<dbReference type="InterPro" id="IPR045119">
    <property type="entry name" value="SUN1-5"/>
</dbReference>
<dbReference type="Proteomes" id="UP000694568">
    <property type="component" value="Unplaced"/>
</dbReference>
<dbReference type="Ensembl" id="ENSSLUT00000001053.1">
    <property type="protein sequence ID" value="ENSSLUP00000001006.1"/>
    <property type="gene ID" value="ENSSLUG00000000541.1"/>
</dbReference>
<keyword evidence="2 6" id="KW-0812">Transmembrane</keyword>
<proteinExistence type="predicted"/>
<dbReference type="Pfam" id="PF07738">
    <property type="entry name" value="Sad1_UNC"/>
    <property type="match status" value="1"/>
</dbReference>
<evidence type="ECO:0000313" key="9">
    <source>
        <dbReference type="Proteomes" id="UP000694568"/>
    </source>
</evidence>
<dbReference type="GO" id="GO:0034993">
    <property type="term" value="C:meiotic nuclear membrane microtubule tethering complex"/>
    <property type="evidence" value="ECO:0007669"/>
    <property type="project" value="TreeGrafter"/>
</dbReference>
<evidence type="ECO:0000256" key="6">
    <source>
        <dbReference type="SAM" id="Phobius"/>
    </source>
</evidence>
<evidence type="ECO:0000259" key="7">
    <source>
        <dbReference type="PROSITE" id="PS51469"/>
    </source>
</evidence>
<feature type="domain" description="SUN" evidence="7">
    <location>
        <begin position="176"/>
        <end position="337"/>
    </location>
</feature>
<evidence type="ECO:0000313" key="8">
    <source>
        <dbReference type="Ensembl" id="ENSSLUP00000001006.1"/>
    </source>
</evidence>
<keyword evidence="3 6" id="KW-1133">Transmembrane helix</keyword>
<dbReference type="PANTHER" id="PTHR12911:SF22">
    <property type="entry name" value="SUN DOMAIN-CONTAINING PROTEIN 2"/>
    <property type="match status" value="1"/>
</dbReference>
<protein>
    <submittedName>
        <fullName evidence="8">SUN domain-containing protein 3-like</fullName>
    </submittedName>
</protein>
<dbReference type="PANTHER" id="PTHR12911">
    <property type="entry name" value="SAD1/UNC-84-LIKE PROTEIN-RELATED"/>
    <property type="match status" value="1"/>
</dbReference>
<keyword evidence="4 6" id="KW-0472">Membrane</keyword>
<accession>A0A8C9WXZ3</accession>
<evidence type="ECO:0000256" key="3">
    <source>
        <dbReference type="ARBA" id="ARBA00022989"/>
    </source>
</evidence>
<dbReference type="GeneTree" id="ENSGT00940000167324"/>
<sequence>MPSEVTSRKSSRLNSTGYYDTEGEPLICYKETRYRIFRRHRRNTSQLSTSHRTEEQKNRKRNTDSDILTNRNSNILSIQNTNSRASTVFKIFGILFFLVPLCFGLAYLIQALNSSFLDSGPSESPVSTYVTHTTMAASCEELAKQIRKLQDRQLRLENYLLPVADTLPNYALESQGACVLSHLSSTTYHAPAGWSFLWIPMWLKSADPETVIKGDSPLVIGHCWPFAGERGHVFIKLSHPVTISHVSLSHFSRNLSPTGTITSAPKEFSVWGMKTFDEEGTPLGTFLYDQDGDSSQTFKLPDHKKGVFHHVKLQVETNWGNPDYTCLYSFKVHGSLADEGHKGADRTPTSGCRDR</sequence>
<feature type="region of interest" description="Disordered" evidence="5">
    <location>
        <begin position="40"/>
        <end position="66"/>
    </location>
</feature>
<organism evidence="8 9">
    <name type="scientific">Sander lucioperca</name>
    <name type="common">Pike-perch</name>
    <name type="synonym">Perca lucioperca</name>
    <dbReference type="NCBI Taxonomy" id="283035"/>
    <lineage>
        <taxon>Eukaryota</taxon>
        <taxon>Metazoa</taxon>
        <taxon>Chordata</taxon>
        <taxon>Craniata</taxon>
        <taxon>Vertebrata</taxon>
        <taxon>Euteleostomi</taxon>
        <taxon>Actinopterygii</taxon>
        <taxon>Neopterygii</taxon>
        <taxon>Teleostei</taxon>
        <taxon>Neoteleostei</taxon>
        <taxon>Acanthomorphata</taxon>
        <taxon>Eupercaria</taxon>
        <taxon>Perciformes</taxon>
        <taxon>Percoidei</taxon>
        <taxon>Percidae</taxon>
        <taxon>Luciopercinae</taxon>
        <taxon>Sander</taxon>
    </lineage>
</organism>
<dbReference type="Gene3D" id="2.60.120.260">
    <property type="entry name" value="Galactose-binding domain-like"/>
    <property type="match status" value="1"/>
</dbReference>
<evidence type="ECO:0000256" key="4">
    <source>
        <dbReference type="ARBA" id="ARBA00023136"/>
    </source>
</evidence>
<evidence type="ECO:0000256" key="5">
    <source>
        <dbReference type="SAM" id="MobiDB-lite"/>
    </source>
</evidence>
<comment type="subcellular location">
    <subcellularLocation>
        <location evidence="1">Nucleus inner membrane</location>
    </subcellularLocation>
</comment>
<dbReference type="OrthoDB" id="342281at2759"/>
<dbReference type="PROSITE" id="PS51469">
    <property type="entry name" value="SUN"/>
    <property type="match status" value="1"/>
</dbReference>
<dbReference type="GeneID" id="116049469"/>
<name>A0A8C9WXZ3_SANLU</name>
<dbReference type="RefSeq" id="XP_031154997.1">
    <property type="nucleotide sequence ID" value="XM_031299137.2"/>
</dbReference>
<feature type="compositionally biased region" description="Basic and acidic residues" evidence="5">
    <location>
        <begin position="51"/>
        <end position="64"/>
    </location>
</feature>
<dbReference type="InterPro" id="IPR012919">
    <property type="entry name" value="SUN_dom"/>
</dbReference>
<evidence type="ECO:0000256" key="1">
    <source>
        <dbReference type="ARBA" id="ARBA00004540"/>
    </source>
</evidence>
<feature type="transmembrane region" description="Helical" evidence="6">
    <location>
        <begin position="88"/>
        <end position="109"/>
    </location>
</feature>
<keyword evidence="9" id="KW-1185">Reference proteome</keyword>
<reference evidence="8" key="1">
    <citation type="submission" date="2025-08" db="UniProtKB">
        <authorList>
            <consortium name="Ensembl"/>
        </authorList>
    </citation>
    <scope>IDENTIFICATION</scope>
</reference>
<dbReference type="AlphaFoldDB" id="A0A8C9WXZ3"/>
<gene>
    <name evidence="8" type="primary">LOC116049469</name>
</gene>
<dbReference type="GO" id="GO:0043495">
    <property type="term" value="F:protein-membrane adaptor activity"/>
    <property type="evidence" value="ECO:0007669"/>
    <property type="project" value="TreeGrafter"/>
</dbReference>
<reference evidence="8" key="2">
    <citation type="submission" date="2025-09" db="UniProtKB">
        <authorList>
            <consortium name="Ensembl"/>
        </authorList>
    </citation>
    <scope>IDENTIFICATION</scope>
</reference>